<dbReference type="Proteomes" id="UP001501218">
    <property type="component" value="Unassembled WGS sequence"/>
</dbReference>
<name>A0ABN3G8G0_9PSEU</name>
<dbReference type="PRINTS" id="PR00080">
    <property type="entry name" value="SDRFAMILY"/>
</dbReference>
<evidence type="ECO:0000313" key="3">
    <source>
        <dbReference type="EMBL" id="GAA2346423.1"/>
    </source>
</evidence>
<accession>A0ABN3G8G0</accession>
<dbReference type="PRINTS" id="PR00081">
    <property type="entry name" value="GDHRDH"/>
</dbReference>
<dbReference type="InterPro" id="IPR002347">
    <property type="entry name" value="SDR_fam"/>
</dbReference>
<dbReference type="SUPFAM" id="SSF51735">
    <property type="entry name" value="NAD(P)-binding Rossmann-fold domains"/>
    <property type="match status" value="1"/>
</dbReference>
<dbReference type="Gene3D" id="3.40.50.720">
    <property type="entry name" value="NAD(P)-binding Rossmann-like Domain"/>
    <property type="match status" value="1"/>
</dbReference>
<dbReference type="InterPro" id="IPR020904">
    <property type="entry name" value="Sc_DH/Rdtase_CS"/>
</dbReference>
<keyword evidence="2" id="KW-0560">Oxidoreductase</keyword>
<gene>
    <name evidence="3" type="ORF">GCM10009854_24190</name>
</gene>
<comment type="caution">
    <text evidence="3">The sequence shown here is derived from an EMBL/GenBank/DDBJ whole genome shotgun (WGS) entry which is preliminary data.</text>
</comment>
<dbReference type="InterPro" id="IPR036291">
    <property type="entry name" value="NAD(P)-bd_dom_sf"/>
</dbReference>
<evidence type="ECO:0000256" key="2">
    <source>
        <dbReference type="ARBA" id="ARBA00023002"/>
    </source>
</evidence>
<organism evidence="3 4">
    <name type="scientific">Saccharopolyspora halophila</name>
    <dbReference type="NCBI Taxonomy" id="405551"/>
    <lineage>
        <taxon>Bacteria</taxon>
        <taxon>Bacillati</taxon>
        <taxon>Actinomycetota</taxon>
        <taxon>Actinomycetes</taxon>
        <taxon>Pseudonocardiales</taxon>
        <taxon>Pseudonocardiaceae</taxon>
        <taxon>Saccharopolyspora</taxon>
    </lineage>
</organism>
<dbReference type="Pfam" id="PF13561">
    <property type="entry name" value="adh_short_C2"/>
    <property type="match status" value="1"/>
</dbReference>
<reference evidence="3 4" key="1">
    <citation type="journal article" date="2019" name="Int. J. Syst. Evol. Microbiol.">
        <title>The Global Catalogue of Microorganisms (GCM) 10K type strain sequencing project: providing services to taxonomists for standard genome sequencing and annotation.</title>
        <authorList>
            <consortium name="The Broad Institute Genomics Platform"/>
            <consortium name="The Broad Institute Genome Sequencing Center for Infectious Disease"/>
            <person name="Wu L."/>
            <person name="Ma J."/>
        </authorList>
    </citation>
    <scope>NUCLEOTIDE SEQUENCE [LARGE SCALE GENOMIC DNA]</scope>
    <source>
        <strain evidence="3 4">JCM 16221</strain>
    </source>
</reference>
<comment type="similarity">
    <text evidence="1">Belongs to the short-chain dehydrogenases/reductases (SDR) family.</text>
</comment>
<sequence length="267" mass="28657">MEPRPRDEMREYTGAGHLDGKRALVVGGDSGIGRAVAIAFAKEGADVAVAYLDEMEDGEAEHTGALVRQQGRSCHLFRGDVADEAFCSRLVDEAADRLGGLDVLVNHAGTQTPQDDLKSITTEQFTRTFEVNVYAVFWLCKAALRHLPEGGAIINTGSVNGLRGNKELMDYSASKGAVHVLTQSLSQSLATSGIRVNCVAPGPVWTPLIPSTLHEEKVDGFGEQTPMQRMAHPDEIAPSYVFFASDRLSSYYTGEVLAPVGGETHPG</sequence>
<dbReference type="PROSITE" id="PS00061">
    <property type="entry name" value="ADH_SHORT"/>
    <property type="match status" value="1"/>
</dbReference>
<protein>
    <submittedName>
        <fullName evidence="3">SDR family oxidoreductase</fullName>
    </submittedName>
</protein>
<dbReference type="EMBL" id="BAAARA010000007">
    <property type="protein sequence ID" value="GAA2346423.1"/>
    <property type="molecule type" value="Genomic_DNA"/>
</dbReference>
<evidence type="ECO:0000313" key="4">
    <source>
        <dbReference type="Proteomes" id="UP001501218"/>
    </source>
</evidence>
<keyword evidence="4" id="KW-1185">Reference proteome</keyword>
<evidence type="ECO:0000256" key="1">
    <source>
        <dbReference type="ARBA" id="ARBA00006484"/>
    </source>
</evidence>
<dbReference type="PANTHER" id="PTHR48107:SF16">
    <property type="entry name" value="NADPH-DEPENDENT ALDEHYDE REDUCTASE 1, CHLOROPLASTIC"/>
    <property type="match status" value="1"/>
</dbReference>
<dbReference type="RefSeq" id="WP_344130586.1">
    <property type="nucleotide sequence ID" value="NZ_BAAARA010000007.1"/>
</dbReference>
<proteinExistence type="inferred from homology"/>
<dbReference type="PANTHER" id="PTHR48107">
    <property type="entry name" value="NADPH-DEPENDENT ALDEHYDE REDUCTASE-LIKE PROTEIN, CHLOROPLASTIC-RELATED"/>
    <property type="match status" value="1"/>
</dbReference>